<dbReference type="InterPro" id="IPR017475">
    <property type="entry name" value="EPS_sugar_tfrase"/>
</dbReference>
<protein>
    <submittedName>
        <fullName evidence="10">(Fe-S)-cluster assembly protein</fullName>
    </submittedName>
</protein>
<comment type="caution">
    <text evidence="10">The sequence shown here is derived from an EMBL/GenBank/DDBJ whole genome shotgun (WGS) entry which is preliminary data.</text>
</comment>
<evidence type="ECO:0000256" key="5">
    <source>
        <dbReference type="ARBA" id="ARBA00022989"/>
    </source>
</evidence>
<feature type="domain" description="Bacterial sugar transferase" evidence="9">
    <location>
        <begin position="310"/>
        <end position="498"/>
    </location>
</feature>
<evidence type="ECO:0000256" key="3">
    <source>
        <dbReference type="ARBA" id="ARBA00022679"/>
    </source>
</evidence>
<dbReference type="RefSeq" id="WP_084394866.1">
    <property type="nucleotide sequence ID" value="NZ_BMKF01000003.1"/>
</dbReference>
<evidence type="ECO:0000256" key="8">
    <source>
        <dbReference type="SAM" id="Phobius"/>
    </source>
</evidence>
<evidence type="ECO:0000256" key="1">
    <source>
        <dbReference type="ARBA" id="ARBA00004141"/>
    </source>
</evidence>
<name>A0ABQ1K0X4_9PROT</name>
<evidence type="ECO:0000313" key="10">
    <source>
        <dbReference type="EMBL" id="GGB80568.1"/>
    </source>
</evidence>
<reference evidence="11" key="1">
    <citation type="journal article" date="2019" name="Int. J. Syst. Evol. Microbiol.">
        <title>The Global Catalogue of Microorganisms (GCM) 10K type strain sequencing project: providing services to taxonomists for standard genome sequencing and annotation.</title>
        <authorList>
            <consortium name="The Broad Institute Genomics Platform"/>
            <consortium name="The Broad Institute Genome Sequencing Center for Infectious Disease"/>
            <person name="Wu L."/>
            <person name="Ma J."/>
        </authorList>
    </citation>
    <scope>NUCLEOTIDE SEQUENCE [LARGE SCALE GENOMIC DNA]</scope>
    <source>
        <strain evidence="11">CGMCC 1.15928</strain>
    </source>
</reference>
<feature type="transmembrane region" description="Helical" evidence="8">
    <location>
        <begin position="315"/>
        <end position="336"/>
    </location>
</feature>
<feature type="transmembrane region" description="Helical" evidence="8">
    <location>
        <begin position="119"/>
        <end position="139"/>
    </location>
</feature>
<evidence type="ECO:0000259" key="9">
    <source>
        <dbReference type="Pfam" id="PF02397"/>
    </source>
</evidence>
<sequence>MADGLQNIGIPASPDFNFPAASARADEVSFAAAESRIRNQSRIINRPTLRLAQQTADIVAGFAMATLAIYVAGLHWLTSSVAQILPFALIPLAISLGLRNTDCYRLSYSRPVIDHMFRVATGCGLPLALLGVAVLTVYAPHHARAVLGASYLAFAFILVLHAHFVVIFKILTRRGSFSENVVLVGATANAQRLLERNQDTRELNVVGVFDDRMSRAPAALGSVPVLGRVDDLMNWDRLPDIDRIVVTVTSDARERVRTLISRLRVLPQRVVLLLDLEGFDPETESLSEIARSPAAYVSGAPNDLSRAVVKRAADLVFASLMLVAFSPLLLLTALAIKLESPGPVFFRQKRHGFNNQIIRVWKFRSMKHNPSAAEKITSQTTAHDPRVTRVGRIIRATSIDELPQLINVLTGEMSIVGPRPHAIGMTAEDAEVQNLVGDYAHRHRVKPGITGWAQINGSRGPVHTGAGVRERVRLDMEYVNRYSFWFDVFIMLATAPCLLGDWKKQR</sequence>
<feature type="transmembrane region" description="Helical" evidence="8">
    <location>
        <begin position="80"/>
        <end position="98"/>
    </location>
</feature>
<dbReference type="PANTHER" id="PTHR30576:SF0">
    <property type="entry name" value="UNDECAPRENYL-PHOSPHATE N-ACETYLGALACTOSAMINYL 1-PHOSPHATE TRANSFERASE-RELATED"/>
    <property type="match status" value="1"/>
</dbReference>
<dbReference type="EMBL" id="BMKF01000003">
    <property type="protein sequence ID" value="GGB80568.1"/>
    <property type="molecule type" value="Genomic_DNA"/>
</dbReference>
<keyword evidence="4 8" id="KW-0812">Transmembrane</keyword>
<dbReference type="InterPro" id="IPR036291">
    <property type="entry name" value="NAD(P)-bd_dom_sf"/>
</dbReference>
<evidence type="ECO:0000256" key="2">
    <source>
        <dbReference type="ARBA" id="ARBA00006464"/>
    </source>
</evidence>
<evidence type="ECO:0000256" key="4">
    <source>
        <dbReference type="ARBA" id="ARBA00022692"/>
    </source>
</evidence>
<organism evidence="10 11">
    <name type="scientific">Henriciella pelagia</name>
    <dbReference type="NCBI Taxonomy" id="1977912"/>
    <lineage>
        <taxon>Bacteria</taxon>
        <taxon>Pseudomonadati</taxon>
        <taxon>Pseudomonadota</taxon>
        <taxon>Alphaproteobacteria</taxon>
        <taxon>Hyphomonadales</taxon>
        <taxon>Hyphomonadaceae</taxon>
        <taxon>Henriciella</taxon>
    </lineage>
</organism>
<accession>A0ABQ1K0X4</accession>
<evidence type="ECO:0000256" key="6">
    <source>
        <dbReference type="ARBA" id="ARBA00023136"/>
    </source>
</evidence>
<gene>
    <name evidence="10" type="primary">hfsE</name>
    <name evidence="10" type="ORF">GCM10011503_31660</name>
</gene>
<feature type="transmembrane region" description="Helical" evidence="8">
    <location>
        <begin position="55"/>
        <end position="74"/>
    </location>
</feature>
<proteinExistence type="inferred from homology"/>
<comment type="subcellular location">
    <subcellularLocation>
        <location evidence="1">Membrane</location>
        <topology evidence="1">Multi-pass membrane protein</topology>
    </subcellularLocation>
</comment>
<keyword evidence="6 8" id="KW-0472">Membrane</keyword>
<dbReference type="Gene3D" id="3.40.50.720">
    <property type="entry name" value="NAD(P)-binding Rossmann-like Domain"/>
    <property type="match status" value="1"/>
</dbReference>
<dbReference type="PANTHER" id="PTHR30576">
    <property type="entry name" value="COLANIC BIOSYNTHESIS UDP-GLUCOSE LIPID CARRIER TRANSFERASE"/>
    <property type="match status" value="1"/>
</dbReference>
<keyword evidence="7" id="KW-0270">Exopolysaccharide synthesis</keyword>
<dbReference type="SUPFAM" id="SSF51735">
    <property type="entry name" value="NAD(P)-binding Rossmann-fold domains"/>
    <property type="match status" value="1"/>
</dbReference>
<keyword evidence="3" id="KW-0808">Transferase</keyword>
<keyword evidence="5 8" id="KW-1133">Transmembrane helix</keyword>
<dbReference type="Pfam" id="PF13727">
    <property type="entry name" value="CoA_binding_3"/>
    <property type="match status" value="1"/>
</dbReference>
<dbReference type="Pfam" id="PF02397">
    <property type="entry name" value="Bac_transf"/>
    <property type="match status" value="1"/>
</dbReference>
<evidence type="ECO:0000313" key="11">
    <source>
        <dbReference type="Proteomes" id="UP000628854"/>
    </source>
</evidence>
<dbReference type="Proteomes" id="UP000628854">
    <property type="component" value="Unassembled WGS sequence"/>
</dbReference>
<comment type="similarity">
    <text evidence="2">Belongs to the bacterial sugar transferase family.</text>
</comment>
<dbReference type="InterPro" id="IPR003362">
    <property type="entry name" value="Bact_transf"/>
</dbReference>
<dbReference type="NCBIfam" id="TIGR03025">
    <property type="entry name" value="EPS_sugtrans"/>
    <property type="match status" value="1"/>
</dbReference>
<evidence type="ECO:0000256" key="7">
    <source>
        <dbReference type="ARBA" id="ARBA00023169"/>
    </source>
</evidence>
<feature type="transmembrane region" description="Helical" evidence="8">
    <location>
        <begin position="151"/>
        <end position="171"/>
    </location>
</feature>
<keyword evidence="11" id="KW-1185">Reference proteome</keyword>